<comment type="caution">
    <text evidence="1">The sequence shown here is derived from an EMBL/GenBank/DDBJ whole genome shotgun (WGS) entry which is preliminary data.</text>
</comment>
<accession>A0A843X2E6</accession>
<evidence type="ECO:0000313" key="2">
    <source>
        <dbReference type="Proteomes" id="UP000652761"/>
    </source>
</evidence>
<organism evidence="1 2">
    <name type="scientific">Colocasia esculenta</name>
    <name type="common">Wild taro</name>
    <name type="synonym">Arum esculentum</name>
    <dbReference type="NCBI Taxonomy" id="4460"/>
    <lineage>
        <taxon>Eukaryota</taxon>
        <taxon>Viridiplantae</taxon>
        <taxon>Streptophyta</taxon>
        <taxon>Embryophyta</taxon>
        <taxon>Tracheophyta</taxon>
        <taxon>Spermatophyta</taxon>
        <taxon>Magnoliopsida</taxon>
        <taxon>Liliopsida</taxon>
        <taxon>Araceae</taxon>
        <taxon>Aroideae</taxon>
        <taxon>Colocasieae</taxon>
        <taxon>Colocasia</taxon>
    </lineage>
</organism>
<dbReference type="Proteomes" id="UP000652761">
    <property type="component" value="Unassembled WGS sequence"/>
</dbReference>
<gene>
    <name evidence="1" type="ORF">Taro_048261</name>
</gene>
<name>A0A843X2E6_COLES</name>
<sequence>MVIQTAKVPSP</sequence>
<evidence type="ECO:0000313" key="1">
    <source>
        <dbReference type="EMBL" id="MQM15317.1"/>
    </source>
</evidence>
<dbReference type="EMBL" id="NMUH01006460">
    <property type="protein sequence ID" value="MQM15317.1"/>
    <property type="molecule type" value="Genomic_DNA"/>
</dbReference>
<proteinExistence type="predicted"/>
<reference evidence="1" key="1">
    <citation type="submission" date="2017-07" db="EMBL/GenBank/DDBJ databases">
        <title>Taro Niue Genome Assembly and Annotation.</title>
        <authorList>
            <person name="Atibalentja N."/>
            <person name="Keating K."/>
            <person name="Fields C.J."/>
        </authorList>
    </citation>
    <scope>NUCLEOTIDE SEQUENCE</scope>
    <source>
        <strain evidence="1">Niue_2</strain>
        <tissue evidence="1">Leaf</tissue>
    </source>
</reference>
<keyword evidence="2" id="KW-1185">Reference proteome</keyword>
<protein>
    <submittedName>
        <fullName evidence="1">Uncharacterized protein</fullName>
    </submittedName>
</protein>